<accession>X1FQS2</accession>
<protein>
    <submittedName>
        <fullName evidence="1">Uncharacterized protein</fullName>
    </submittedName>
</protein>
<reference evidence="1" key="1">
    <citation type="journal article" date="2014" name="Front. Microbiol.">
        <title>High frequency of phylogenetically diverse reductive dehalogenase-homologous genes in deep subseafloor sedimentary metagenomes.</title>
        <authorList>
            <person name="Kawai M."/>
            <person name="Futagami T."/>
            <person name="Toyoda A."/>
            <person name="Takaki Y."/>
            <person name="Nishi S."/>
            <person name="Hori S."/>
            <person name="Arai W."/>
            <person name="Tsubouchi T."/>
            <person name="Morono Y."/>
            <person name="Uchiyama I."/>
            <person name="Ito T."/>
            <person name="Fujiyama A."/>
            <person name="Inagaki F."/>
            <person name="Takami H."/>
        </authorList>
    </citation>
    <scope>NUCLEOTIDE SEQUENCE</scope>
    <source>
        <strain evidence="1">Expedition CK06-06</strain>
    </source>
</reference>
<organism evidence="1">
    <name type="scientific">marine sediment metagenome</name>
    <dbReference type="NCBI Taxonomy" id="412755"/>
    <lineage>
        <taxon>unclassified sequences</taxon>
        <taxon>metagenomes</taxon>
        <taxon>ecological metagenomes</taxon>
    </lineage>
</organism>
<sequence>SATPDSAPAFAGKADRRTPAGGNAVAIKVGFGDYESKYSRLGDMVPYLKKESGFLNLQSIDLNDSDRVVVRASLAGQAERRSIFWGRGLWLSEL</sequence>
<comment type="caution">
    <text evidence="1">The sequence shown here is derived from an EMBL/GenBank/DDBJ whole genome shotgun (WGS) entry which is preliminary data.</text>
</comment>
<evidence type="ECO:0000313" key="1">
    <source>
        <dbReference type="EMBL" id="GAH23103.1"/>
    </source>
</evidence>
<proteinExistence type="predicted"/>
<dbReference type="AlphaFoldDB" id="X1FQS2"/>
<gene>
    <name evidence="1" type="ORF">S03H2_09331</name>
</gene>
<feature type="non-terminal residue" evidence="1">
    <location>
        <position position="1"/>
    </location>
</feature>
<dbReference type="EMBL" id="BARU01004715">
    <property type="protein sequence ID" value="GAH23103.1"/>
    <property type="molecule type" value="Genomic_DNA"/>
</dbReference>
<name>X1FQS2_9ZZZZ</name>